<comment type="caution">
    <text evidence="2">The sequence shown here is derived from an EMBL/GenBank/DDBJ whole genome shotgun (WGS) entry which is preliminary data.</text>
</comment>
<name>A0A3A3G108_9BURK</name>
<organism evidence="2 3">
    <name type="scientific">Noviherbaspirillum sedimenti</name>
    <dbReference type="NCBI Taxonomy" id="2320865"/>
    <lineage>
        <taxon>Bacteria</taxon>
        <taxon>Pseudomonadati</taxon>
        <taxon>Pseudomonadota</taxon>
        <taxon>Betaproteobacteria</taxon>
        <taxon>Burkholderiales</taxon>
        <taxon>Oxalobacteraceae</taxon>
        <taxon>Noviherbaspirillum</taxon>
    </lineage>
</organism>
<dbReference type="EMBL" id="QYUQ01000002">
    <property type="protein sequence ID" value="RJG00599.1"/>
    <property type="molecule type" value="Genomic_DNA"/>
</dbReference>
<evidence type="ECO:0000256" key="1">
    <source>
        <dbReference type="SAM" id="Phobius"/>
    </source>
</evidence>
<evidence type="ECO:0000313" key="3">
    <source>
        <dbReference type="Proteomes" id="UP000266327"/>
    </source>
</evidence>
<dbReference type="AlphaFoldDB" id="A0A3A3G108"/>
<keyword evidence="1" id="KW-1133">Transmembrane helix</keyword>
<reference evidence="3" key="1">
    <citation type="submission" date="2018-09" db="EMBL/GenBank/DDBJ databases">
        <authorList>
            <person name="Zhu H."/>
        </authorList>
    </citation>
    <scope>NUCLEOTIDE SEQUENCE [LARGE SCALE GENOMIC DNA]</scope>
    <source>
        <strain evidence="3">K1S02-23</strain>
    </source>
</reference>
<dbReference type="Proteomes" id="UP000266327">
    <property type="component" value="Unassembled WGS sequence"/>
</dbReference>
<evidence type="ECO:0000313" key="2">
    <source>
        <dbReference type="EMBL" id="RJG00599.1"/>
    </source>
</evidence>
<keyword evidence="3" id="KW-1185">Reference proteome</keyword>
<gene>
    <name evidence="2" type="ORF">D3878_02585</name>
</gene>
<feature type="transmembrane region" description="Helical" evidence="1">
    <location>
        <begin position="132"/>
        <end position="152"/>
    </location>
</feature>
<proteinExistence type="predicted"/>
<accession>A0A3A3G108</accession>
<protein>
    <submittedName>
        <fullName evidence="2">Uncharacterized protein</fullName>
    </submittedName>
</protein>
<keyword evidence="1" id="KW-0812">Transmembrane</keyword>
<dbReference type="InterPro" id="IPR049886">
    <property type="entry name" value="CFI_box_CTERM_dom"/>
</dbReference>
<keyword evidence="1" id="KW-0472">Membrane</keyword>
<sequence>MQAKAGQEVPMMHRNKRMKRPVSASELAQMGMCERRVVYEHRLGERSTASQCAARQRGLTEHERFYLEAVRASYKKGRCYVATLIWGEGPETAALRLLRDRVLRKGALGRWIIGGYYRSAPFICTVLVRHAWLQPLVGIAIRTVAWVVGCALRYKRRERDR</sequence>
<dbReference type="NCBIfam" id="NF041770">
    <property type="entry name" value="CFI_box_CTERM"/>
    <property type="match status" value="1"/>
</dbReference>